<evidence type="ECO:0000313" key="2">
    <source>
        <dbReference type="Proteomes" id="UP000237378"/>
    </source>
</evidence>
<dbReference type="Proteomes" id="UP000237378">
    <property type="component" value="Unassembled WGS sequence"/>
</dbReference>
<dbReference type="EMBL" id="MING01000019">
    <property type="protein sequence ID" value="POG12955.1"/>
    <property type="molecule type" value="Genomic_DNA"/>
</dbReference>
<organism evidence="1 2">
    <name type="scientific">Pseudomonas putida</name>
    <name type="common">Arthrobacter siderocapsulatus</name>
    <dbReference type="NCBI Taxonomy" id="303"/>
    <lineage>
        <taxon>Bacteria</taxon>
        <taxon>Pseudomonadati</taxon>
        <taxon>Pseudomonadota</taxon>
        <taxon>Gammaproteobacteria</taxon>
        <taxon>Pseudomonadales</taxon>
        <taxon>Pseudomonadaceae</taxon>
        <taxon>Pseudomonas</taxon>
    </lineage>
</organism>
<dbReference type="AlphaFoldDB" id="A0A2S3XBH9"/>
<protein>
    <submittedName>
        <fullName evidence="1">Uncharacterized protein</fullName>
    </submittedName>
</protein>
<reference evidence="1 2" key="1">
    <citation type="submission" date="2016-08" db="EMBL/GenBank/DDBJ databases">
        <authorList>
            <person name="Seilhamer J.J."/>
        </authorList>
    </citation>
    <scope>NUCLEOTIDE SEQUENCE [LARGE SCALE GENOMIC DNA]</scope>
    <source>
        <strain evidence="1 2">KH-18-2</strain>
    </source>
</reference>
<reference evidence="1 2" key="2">
    <citation type="submission" date="2018-03" db="EMBL/GenBank/DDBJ databases">
        <title>Draft genome of Pseudomonas putida strain KH-18-2.</title>
        <authorList>
            <person name="Yoshizawa S."/>
            <person name="Khan N.H."/>
            <person name="Nishimura M."/>
            <person name="Chiura H.X."/>
            <person name="Ogura Y."/>
            <person name="Hayashi T."/>
            <person name="Kogure K."/>
        </authorList>
    </citation>
    <scope>NUCLEOTIDE SEQUENCE [LARGE SCALE GENOMIC DNA]</scope>
    <source>
        <strain evidence="1 2">KH-18-2</strain>
    </source>
</reference>
<evidence type="ECO:0000313" key="1">
    <source>
        <dbReference type="EMBL" id="POG12955.1"/>
    </source>
</evidence>
<gene>
    <name evidence="1" type="ORF">BGP82_00375</name>
</gene>
<comment type="caution">
    <text evidence="1">The sequence shown here is derived from an EMBL/GenBank/DDBJ whole genome shotgun (WGS) entry which is preliminary data.</text>
</comment>
<accession>A0A2S3XBH9</accession>
<sequence length="418" mass="46968">MKPLATTPVKKKHRRTCKNAHCKSKFTTTDSRKTFCTRECKENSSNTAKRSKTYEIPKTNHFFVYLTKEVVRSGSLHVLDPLVESVDALQALYEVVKGRMVANVLSGTELFNVAHIAPSKHEYVLGLLSAENLLIAPAAMNKHHTNTHANKAGVFMYRADMELRNTILSDDTGILDRIIDYIGLETVTAFCKKSKLAPSQRQQALKKLSILVDNSNPDHSQFVALLSDTTAKTPQIVAAIEAINGFKEFKPMMKGQRLSESAMLIKELIRHAEFRGELEDYAAIARQYTREDFAYIGLSADAQRCLFSLLHGYLEPEMENEVDCLLYELRAPLRAQNARTAAIEARVQQQAAEAAKRIAHFNSPAYLWDFICTFETDLVEHVEYCLIPYMIPPLALYLTKARHVPESGSALPNGDIAF</sequence>
<dbReference type="RefSeq" id="WP_103469023.1">
    <property type="nucleotide sequence ID" value="NZ_MING01000019.1"/>
</dbReference>
<proteinExistence type="predicted"/>
<name>A0A2S3XBH9_PSEPU</name>